<sequence length="126" mass="15815">MTKNRRFPFERNREKISLENFSTTEQQLYSIIRQYVSICRHNNIEKSQHLQQNMISNEENHQLNQLINYLKQQRDVDIVDINNFSNLRHHNIQHWKQVKYEWQKYYREKNKEQQEIFDSVIKTYRR</sequence>
<protein>
    <submittedName>
        <fullName evidence="1">Uncharacterized protein</fullName>
    </submittedName>
</protein>
<comment type="caution">
    <text evidence="1">The sequence shown here is derived from an EMBL/GenBank/DDBJ whole genome shotgun (WGS) entry which is preliminary data.</text>
</comment>
<evidence type="ECO:0000313" key="1">
    <source>
        <dbReference type="EMBL" id="CAF1123635.1"/>
    </source>
</evidence>
<dbReference type="Proteomes" id="UP000663889">
    <property type="component" value="Unassembled WGS sequence"/>
</dbReference>
<gene>
    <name evidence="1" type="ORF">SEV965_LOCUS17041</name>
</gene>
<proteinExistence type="predicted"/>
<dbReference type="EMBL" id="CAJNOU010000960">
    <property type="protein sequence ID" value="CAF1123635.1"/>
    <property type="molecule type" value="Genomic_DNA"/>
</dbReference>
<dbReference type="AlphaFoldDB" id="A0A814QRG0"/>
<reference evidence="1" key="1">
    <citation type="submission" date="2021-02" db="EMBL/GenBank/DDBJ databases">
        <authorList>
            <person name="Nowell W R."/>
        </authorList>
    </citation>
    <scope>NUCLEOTIDE SEQUENCE</scope>
</reference>
<organism evidence="1 2">
    <name type="scientific">Rotaria sordida</name>
    <dbReference type="NCBI Taxonomy" id="392033"/>
    <lineage>
        <taxon>Eukaryota</taxon>
        <taxon>Metazoa</taxon>
        <taxon>Spiralia</taxon>
        <taxon>Gnathifera</taxon>
        <taxon>Rotifera</taxon>
        <taxon>Eurotatoria</taxon>
        <taxon>Bdelloidea</taxon>
        <taxon>Philodinida</taxon>
        <taxon>Philodinidae</taxon>
        <taxon>Rotaria</taxon>
    </lineage>
</organism>
<evidence type="ECO:0000313" key="2">
    <source>
        <dbReference type="Proteomes" id="UP000663889"/>
    </source>
</evidence>
<name>A0A814QRG0_9BILA</name>
<accession>A0A814QRG0</accession>